<evidence type="ECO:0000313" key="3">
    <source>
        <dbReference type="EMBL" id="UNK46017.1"/>
    </source>
</evidence>
<evidence type="ECO:0000313" key="4">
    <source>
        <dbReference type="Proteomes" id="UP000829069"/>
    </source>
</evidence>
<organism evidence="3 4">
    <name type="scientific">Arthrobacter sulfonylureivorans</name>
    <dbReference type="NCBI Taxonomy" id="2486855"/>
    <lineage>
        <taxon>Bacteria</taxon>
        <taxon>Bacillati</taxon>
        <taxon>Actinomycetota</taxon>
        <taxon>Actinomycetes</taxon>
        <taxon>Micrococcales</taxon>
        <taxon>Micrococcaceae</taxon>
        <taxon>Arthrobacter</taxon>
    </lineage>
</organism>
<dbReference type="InterPro" id="IPR003615">
    <property type="entry name" value="HNH_nuc"/>
</dbReference>
<feature type="region of interest" description="Disordered" evidence="1">
    <location>
        <begin position="96"/>
        <end position="128"/>
    </location>
</feature>
<dbReference type="SMART" id="SM00507">
    <property type="entry name" value="HNHc"/>
    <property type="match status" value="1"/>
</dbReference>
<dbReference type="InterPro" id="IPR003870">
    <property type="entry name" value="DUF222"/>
</dbReference>
<dbReference type="Pfam" id="PF02720">
    <property type="entry name" value="DUF222"/>
    <property type="match status" value="2"/>
</dbReference>
<dbReference type="RefSeq" id="WP_241914122.1">
    <property type="nucleotide sequence ID" value="NZ_CP093326.1"/>
</dbReference>
<dbReference type="EMBL" id="CP093326">
    <property type="protein sequence ID" value="UNK46017.1"/>
    <property type="molecule type" value="Genomic_DNA"/>
</dbReference>
<dbReference type="Proteomes" id="UP000829069">
    <property type="component" value="Chromosome"/>
</dbReference>
<dbReference type="CDD" id="cd00085">
    <property type="entry name" value="HNHc"/>
    <property type="match status" value="1"/>
</dbReference>
<evidence type="ECO:0000259" key="2">
    <source>
        <dbReference type="SMART" id="SM00507"/>
    </source>
</evidence>
<proteinExistence type="predicted"/>
<accession>A0ABY3W6T9</accession>
<keyword evidence="3" id="KW-0378">Hydrolase</keyword>
<dbReference type="Gene3D" id="1.10.30.50">
    <property type="match status" value="1"/>
</dbReference>
<name>A0ABY3W6T9_9MICC</name>
<feature type="domain" description="HNH nuclease" evidence="2">
    <location>
        <begin position="502"/>
        <end position="554"/>
    </location>
</feature>
<protein>
    <submittedName>
        <fullName evidence="3">HNH endonuclease</fullName>
    </submittedName>
</protein>
<keyword evidence="3" id="KW-0540">Nuclease</keyword>
<gene>
    <name evidence="3" type="ORF">MNQ99_01135</name>
</gene>
<keyword evidence="4" id="KW-1185">Reference proteome</keyword>
<reference evidence="3 4" key="1">
    <citation type="submission" date="2022-03" db="EMBL/GenBank/DDBJ databases">
        <title>Isotopic signatures of nitrous oxide derived from detoxification processes.</title>
        <authorList>
            <person name="Behrendt U."/>
            <person name="Buchen C."/>
            <person name="Well R."/>
            <person name="Ulrich A."/>
            <person name="Rohe L."/>
            <person name="Kolb S."/>
            <person name="Schloter M."/>
            <person name="Horn M.A."/>
            <person name="Augustin J."/>
        </authorList>
    </citation>
    <scope>NUCLEOTIDE SEQUENCE [LARGE SCALE GENOMIC DNA]</scope>
    <source>
        <strain evidence="3 4">S4-C24</strain>
    </source>
</reference>
<sequence length="601" mass="62733">MEDSLAEVRALLQDIAHCFTAESGSLSTRELANTVAAVEDVSKTVEFLQAAGAHAVERADIAANGETSASTGALAGSPDASGAAGWANPAAAIAASGTEAGDPGGVDAAVPDGAGPQHRQRRRKTEFRNNAEYLRSRLGISIVEARRRLRVGRVITAPVRFDGEPGAPALPALAEAMAAGELSGNAAVLVTDSIARARHAADPGTLEAMESSLVRQAAEGDADTLAMVAKTWETAVDQDGAEPSEDELRSRQGMFYRGRRRGLHQFVINTTDDQYELLATMMNSAANPRIRSDAIETAANSRTEAAPAGPNRNGTGPTGTTDAATAGTGAADPATEGTRIGEGVGPGSGESEADDDRNTETTDAGALGTDDAGANGTGMPDAEDCTDSEHSHGDVDPAVVAGMDGFTRAQKLLAGLIGACRIALNVDKLPDSGGHRTQVIVTAGYEQLAGLLSGGGSAVFNGSLSAKTVRRMACDAEIIPAILGSKGEVLDLGRSQRFFSRAIRKALLLRDKGCAFPGCSMPAFWTEAHHIVPWWAGGRTDINNGVCLCSLHHDLIEQGNWEINVIDGIPWFTPPDYIDPHRRPLRNTYWQTHVPPRGLAG</sequence>
<dbReference type="Pfam" id="PF13391">
    <property type="entry name" value="HNH_2"/>
    <property type="match status" value="1"/>
</dbReference>
<keyword evidence="3" id="KW-0255">Endonuclease</keyword>
<evidence type="ECO:0000256" key="1">
    <source>
        <dbReference type="SAM" id="MobiDB-lite"/>
    </source>
</evidence>
<feature type="compositionally biased region" description="Low complexity" evidence="1">
    <location>
        <begin position="105"/>
        <end position="116"/>
    </location>
</feature>
<feature type="compositionally biased region" description="Low complexity" evidence="1">
    <location>
        <begin position="361"/>
        <end position="378"/>
    </location>
</feature>
<feature type="compositionally biased region" description="Low complexity" evidence="1">
    <location>
        <begin position="305"/>
        <end position="338"/>
    </location>
</feature>
<dbReference type="GO" id="GO:0004519">
    <property type="term" value="F:endonuclease activity"/>
    <property type="evidence" value="ECO:0007669"/>
    <property type="project" value="UniProtKB-KW"/>
</dbReference>
<feature type="region of interest" description="Disordered" evidence="1">
    <location>
        <begin position="298"/>
        <end position="392"/>
    </location>
</feature>